<dbReference type="Pfam" id="PF05157">
    <property type="entry name" value="MshEN"/>
    <property type="match status" value="1"/>
</dbReference>
<dbReference type="Gene3D" id="3.30.300.160">
    <property type="entry name" value="Type II secretion system, protein E, N-terminal domain"/>
    <property type="match status" value="1"/>
</dbReference>
<feature type="domain" description="Bacterial type II secretion system protein E" evidence="3">
    <location>
        <begin position="111"/>
        <end position="235"/>
    </location>
</feature>
<dbReference type="InterPro" id="IPR027417">
    <property type="entry name" value="P-loop_NTPase"/>
</dbReference>
<dbReference type="GO" id="GO:0016887">
    <property type="term" value="F:ATP hydrolysis activity"/>
    <property type="evidence" value="ECO:0007669"/>
    <property type="project" value="TreeGrafter"/>
</dbReference>
<evidence type="ECO:0000259" key="4">
    <source>
        <dbReference type="Pfam" id="PF05157"/>
    </source>
</evidence>
<feature type="non-terminal residue" evidence="5">
    <location>
        <position position="235"/>
    </location>
</feature>
<protein>
    <recommendedName>
        <fullName evidence="6">Bacterial type II secretion system protein E domain-containing protein</fullName>
    </recommendedName>
</protein>
<dbReference type="GO" id="GO:0005524">
    <property type="term" value="F:ATP binding"/>
    <property type="evidence" value="ECO:0007669"/>
    <property type="project" value="UniProtKB-KW"/>
</dbReference>
<dbReference type="FunFam" id="3.30.450.90:FF:000001">
    <property type="entry name" value="Type II secretion system ATPase GspE"/>
    <property type="match status" value="1"/>
</dbReference>
<dbReference type="SUPFAM" id="SSF160246">
    <property type="entry name" value="EspE N-terminal domain-like"/>
    <property type="match status" value="1"/>
</dbReference>
<evidence type="ECO:0000313" key="5">
    <source>
        <dbReference type="EMBL" id="KKK68901.1"/>
    </source>
</evidence>
<sequence length="235" mass="26410">MTFPLSLKGEDLSITMAEPTDTALIENLQKDVKKTLQVSVSTEKDIVNAYRTHYKIDDDEYESYFGRKEDGEEDIPVTTIDDFGSLVSEAEGDVELKSFREEENLKDEYLASDAPIIKLVNGILIKAINDGISDIHIEPFETAVQVRYRLDGALYKSMNLPATIKNALTSRIKILSGLDIAERRVPQDGRIKMSFGRRQDVDLRVSTLPIMHGESIVMRILDRGALNVDLTKLGF</sequence>
<dbReference type="InterPro" id="IPR037257">
    <property type="entry name" value="T2SS_E_N_sf"/>
</dbReference>
<reference evidence="5" key="1">
    <citation type="journal article" date="2015" name="Nature">
        <title>Complex archaea that bridge the gap between prokaryotes and eukaryotes.</title>
        <authorList>
            <person name="Spang A."/>
            <person name="Saw J.H."/>
            <person name="Jorgensen S.L."/>
            <person name="Zaremba-Niedzwiedzka K."/>
            <person name="Martijn J."/>
            <person name="Lind A.E."/>
            <person name="van Eijk R."/>
            <person name="Schleper C."/>
            <person name="Guy L."/>
            <person name="Ettema T.J."/>
        </authorList>
    </citation>
    <scope>NUCLEOTIDE SEQUENCE</scope>
</reference>
<accession>A0A0F9A9L0</accession>
<evidence type="ECO:0000256" key="1">
    <source>
        <dbReference type="ARBA" id="ARBA00022741"/>
    </source>
</evidence>
<dbReference type="SUPFAM" id="SSF52540">
    <property type="entry name" value="P-loop containing nucleoside triphosphate hydrolases"/>
    <property type="match status" value="1"/>
</dbReference>
<dbReference type="InterPro" id="IPR001482">
    <property type="entry name" value="T2SS/T4SS_dom"/>
</dbReference>
<organism evidence="5">
    <name type="scientific">marine sediment metagenome</name>
    <dbReference type="NCBI Taxonomy" id="412755"/>
    <lineage>
        <taxon>unclassified sequences</taxon>
        <taxon>metagenomes</taxon>
        <taxon>ecological metagenomes</taxon>
    </lineage>
</organism>
<dbReference type="Pfam" id="PF00437">
    <property type="entry name" value="T2SSE"/>
    <property type="match status" value="1"/>
</dbReference>
<name>A0A0F9A9L0_9ZZZZ</name>
<keyword evidence="2" id="KW-0067">ATP-binding</keyword>
<dbReference type="InterPro" id="IPR007831">
    <property type="entry name" value="T2SS_GspE_N"/>
</dbReference>
<dbReference type="Gene3D" id="3.30.450.90">
    <property type="match status" value="1"/>
</dbReference>
<evidence type="ECO:0008006" key="6">
    <source>
        <dbReference type="Google" id="ProtNLM"/>
    </source>
</evidence>
<dbReference type="AlphaFoldDB" id="A0A0F9A9L0"/>
<evidence type="ECO:0000256" key="2">
    <source>
        <dbReference type="ARBA" id="ARBA00022840"/>
    </source>
</evidence>
<feature type="domain" description="Type II secretion system protein GspE N-terminal" evidence="4">
    <location>
        <begin position="3"/>
        <end position="57"/>
    </location>
</feature>
<gene>
    <name evidence="5" type="ORF">LCGC14_2939420</name>
</gene>
<proteinExistence type="predicted"/>
<comment type="caution">
    <text evidence="5">The sequence shown here is derived from an EMBL/GenBank/DDBJ whole genome shotgun (WGS) entry which is preliminary data.</text>
</comment>
<dbReference type="PANTHER" id="PTHR30258:SF1">
    <property type="entry name" value="PROTEIN TRANSPORT PROTEIN HOFB HOMOLOG"/>
    <property type="match status" value="1"/>
</dbReference>
<dbReference type="GO" id="GO:0005886">
    <property type="term" value="C:plasma membrane"/>
    <property type="evidence" value="ECO:0007669"/>
    <property type="project" value="TreeGrafter"/>
</dbReference>
<keyword evidence="1" id="KW-0547">Nucleotide-binding</keyword>
<dbReference type="EMBL" id="LAZR01058918">
    <property type="protein sequence ID" value="KKK68901.1"/>
    <property type="molecule type" value="Genomic_DNA"/>
</dbReference>
<dbReference type="PANTHER" id="PTHR30258">
    <property type="entry name" value="TYPE II SECRETION SYSTEM PROTEIN GSPE-RELATED"/>
    <property type="match status" value="1"/>
</dbReference>
<evidence type="ECO:0000259" key="3">
    <source>
        <dbReference type="Pfam" id="PF00437"/>
    </source>
</evidence>